<dbReference type="GO" id="GO:0005730">
    <property type="term" value="C:nucleolus"/>
    <property type="evidence" value="ECO:0007669"/>
    <property type="project" value="TreeGrafter"/>
</dbReference>
<dbReference type="FunFam" id="2.40.30.10:FF:000169">
    <property type="entry name" value="50S ribosomal protein L3"/>
    <property type="match status" value="1"/>
</dbReference>
<keyword evidence="6" id="KW-1185">Reference proteome</keyword>
<evidence type="ECO:0000256" key="3">
    <source>
        <dbReference type="ARBA" id="ARBA00022980"/>
    </source>
</evidence>
<dbReference type="GO" id="GO:0030688">
    <property type="term" value="C:preribosome, small subunit precursor"/>
    <property type="evidence" value="ECO:0007669"/>
    <property type="project" value="TreeGrafter"/>
</dbReference>
<evidence type="ECO:0000313" key="6">
    <source>
        <dbReference type="Proteomes" id="UP000887575"/>
    </source>
</evidence>
<dbReference type="AlphaFoldDB" id="A0AAF3J1V3"/>
<dbReference type="PANTHER" id="PTHR12821">
    <property type="entry name" value="BYSTIN"/>
    <property type="match status" value="1"/>
</dbReference>
<keyword evidence="4" id="KW-0687">Ribonucleoprotein</keyword>
<dbReference type="Proteomes" id="UP000887575">
    <property type="component" value="Unassembled WGS sequence"/>
</dbReference>
<dbReference type="GO" id="GO:0030515">
    <property type="term" value="F:snoRNA binding"/>
    <property type="evidence" value="ECO:0007669"/>
    <property type="project" value="TreeGrafter"/>
</dbReference>
<evidence type="ECO:0000256" key="1">
    <source>
        <dbReference type="ARBA" id="ARBA00006540"/>
    </source>
</evidence>
<evidence type="ECO:0000256" key="4">
    <source>
        <dbReference type="ARBA" id="ARBA00023274"/>
    </source>
</evidence>
<dbReference type="Gene3D" id="2.40.30.10">
    <property type="entry name" value="Translation factors"/>
    <property type="match status" value="2"/>
</dbReference>
<sequence length="833" mass="95051">MGKFKKALKNRGFELEKLKNERPNLETQDAGYRADTHEKVNRKRISEESTTKFIGDKAAARIFSQARKQLAEDDEVADNDEPQKRLRHVSLGDVITAEDEELNFEDYDETQVEVDPDEEADFKMFMAEGKQQQSLWEMIQDKIEQKKVDVDCQLDMPDGIEIRDLDPQVIEMYREVGMVLSKYRAGKLPKAFKYTASMENWEQLLYLTEPDAWSAASMYQATVLFSSNLNPVACQRFYHHVLLPRLRDDIDEYKKLNYPLYQSLVKSLYKPAAFFKGLVMPLCESGTCTLREAVIFCSVIQKFSIPIFHAAAGLLMIAEMDYSGANSLFIRTLIDKKYALPLRVIKALVDHFKRFKDETRELPVLWHQALLSFIQRYKLDLTEQQKKDIFELVKVHFHYLITPEIRRELQHATKTEAEQAEHTETSVGVAGEASSGMIRVGAYCFSLPSTARNFLSSTQILSSQVRGRRRTLTAPPWAPLVYETFDDSKISDANKQLVNKIYGLEREQALNNIDEQLESISARKMENPSYMDTRRVGLVATKIGMLPQWTNTGKRILCTLLHVNQNNVVKVKSPEDWYRTSIIGRRKAFGRAGPMWQVTVGASDGEPWRFHRAYRKMFAKAGLPVKEKIASFIVTPDAVPQLGMPLDVRHFTVGQYITASGKTIDWGFQGAMHRWGFRGQPQRRTTKSHRRIGSIGSVGDARVWPSKRMPGHMGYEWSTTSGLKVIRMNIDKQVIYIKGNVPGDIGETVLLKDCLQAEKYPKALSIPTWTPSLATIPEASEEVSSEEAPFTYQQEFLPELFKFTSPTIVFTEVDGKKAAGRDKTKAKIAKVKK</sequence>
<dbReference type="InterPro" id="IPR000597">
    <property type="entry name" value="Ribosomal_uL3"/>
</dbReference>
<protein>
    <submittedName>
        <fullName evidence="7">Bystin</fullName>
    </submittedName>
</protein>
<evidence type="ECO:0000313" key="7">
    <source>
        <dbReference type="WBParaSite" id="MBELARI_LOCUS10954"/>
    </source>
</evidence>
<dbReference type="Pfam" id="PF00297">
    <property type="entry name" value="Ribosomal_L3"/>
    <property type="match status" value="1"/>
</dbReference>
<dbReference type="InterPro" id="IPR007955">
    <property type="entry name" value="Bystin"/>
</dbReference>
<dbReference type="WBParaSite" id="MBELARI_LOCUS10954">
    <property type="protein sequence ID" value="MBELARI_LOCUS10954"/>
    <property type="gene ID" value="MBELARI_LOCUS10954"/>
</dbReference>
<feature type="region of interest" description="Disordered" evidence="5">
    <location>
        <begin position="19"/>
        <end position="48"/>
    </location>
</feature>
<dbReference type="InterPro" id="IPR009000">
    <property type="entry name" value="Transl_B-barrel_sf"/>
</dbReference>
<dbReference type="GO" id="GO:0006412">
    <property type="term" value="P:translation"/>
    <property type="evidence" value="ECO:0007669"/>
    <property type="project" value="InterPro"/>
</dbReference>
<comment type="similarity">
    <text evidence="2">Belongs to the bystin family.</text>
</comment>
<dbReference type="GO" id="GO:0005840">
    <property type="term" value="C:ribosome"/>
    <property type="evidence" value="ECO:0007669"/>
    <property type="project" value="UniProtKB-KW"/>
</dbReference>
<evidence type="ECO:0000256" key="5">
    <source>
        <dbReference type="SAM" id="MobiDB-lite"/>
    </source>
</evidence>
<dbReference type="GO" id="GO:0006364">
    <property type="term" value="P:rRNA processing"/>
    <property type="evidence" value="ECO:0007669"/>
    <property type="project" value="TreeGrafter"/>
</dbReference>
<dbReference type="Pfam" id="PF05291">
    <property type="entry name" value="Bystin"/>
    <property type="match status" value="1"/>
</dbReference>
<accession>A0AAF3J1V3</accession>
<dbReference type="PANTHER" id="PTHR12821:SF0">
    <property type="entry name" value="BYSTIN"/>
    <property type="match status" value="1"/>
</dbReference>
<reference evidence="7" key="1">
    <citation type="submission" date="2024-02" db="UniProtKB">
        <authorList>
            <consortium name="WormBaseParasite"/>
        </authorList>
    </citation>
    <scope>IDENTIFICATION</scope>
</reference>
<comment type="similarity">
    <text evidence="1">Belongs to the universal ribosomal protein uL3 family.</text>
</comment>
<dbReference type="GO" id="GO:0003735">
    <property type="term" value="F:structural constituent of ribosome"/>
    <property type="evidence" value="ECO:0007669"/>
    <property type="project" value="InterPro"/>
</dbReference>
<proteinExistence type="inferred from homology"/>
<evidence type="ECO:0000256" key="2">
    <source>
        <dbReference type="ARBA" id="ARBA00007114"/>
    </source>
</evidence>
<keyword evidence="3" id="KW-0689">Ribosomal protein</keyword>
<dbReference type="SUPFAM" id="SSF50447">
    <property type="entry name" value="Translation proteins"/>
    <property type="match status" value="1"/>
</dbReference>
<organism evidence="6 7">
    <name type="scientific">Mesorhabditis belari</name>
    <dbReference type="NCBI Taxonomy" id="2138241"/>
    <lineage>
        <taxon>Eukaryota</taxon>
        <taxon>Metazoa</taxon>
        <taxon>Ecdysozoa</taxon>
        <taxon>Nematoda</taxon>
        <taxon>Chromadorea</taxon>
        <taxon>Rhabditida</taxon>
        <taxon>Rhabditina</taxon>
        <taxon>Rhabditomorpha</taxon>
        <taxon>Rhabditoidea</taxon>
        <taxon>Rhabditidae</taxon>
        <taxon>Mesorhabditinae</taxon>
        <taxon>Mesorhabditis</taxon>
    </lineage>
</organism>
<name>A0AAF3J1V3_9BILA</name>
<dbReference type="GO" id="GO:0005737">
    <property type="term" value="C:cytoplasm"/>
    <property type="evidence" value="ECO:0007669"/>
    <property type="project" value="TreeGrafter"/>
</dbReference>
<feature type="compositionally biased region" description="Basic and acidic residues" evidence="5">
    <location>
        <begin position="32"/>
        <end position="48"/>
    </location>
</feature>